<name>A0A7H0HV71_9ACTN</name>
<proteinExistence type="predicted"/>
<keyword evidence="3" id="KW-1185">Reference proteome</keyword>
<sequence length="276" mass="28311">MSTNASPADPLATLGALPGVTDSVDSVRQAVDRVYGHRVMRRRSAEITSEAALRGARASAALSGADWALEEVRRRTDFSGEPEARTVGAALRLAAEAGQLLSIWRQSPLRVLARLHLVAAGGAAEDVSVGRPRLAGETVDEPLIEAPLPGADEVAGRLDGLAGLVIGGTAAPALVSAAVVHGELLALRPFVSCNGLIARTAERIVLIGSGLDPKAICPAEVGHAEQGRAAYVAAFEGYLSGTPEGMAAWIAFCGRSVGLGVRESTAVCEALQRGAA</sequence>
<evidence type="ECO:0000313" key="2">
    <source>
        <dbReference type="EMBL" id="QNP64437.1"/>
    </source>
</evidence>
<dbReference type="InterPro" id="IPR003812">
    <property type="entry name" value="Fido"/>
</dbReference>
<dbReference type="PROSITE" id="PS51459">
    <property type="entry name" value="FIDO"/>
    <property type="match status" value="1"/>
</dbReference>
<gene>
    <name evidence="2" type="ORF">IAG43_16985</name>
</gene>
<accession>A0A7H0HV71</accession>
<dbReference type="AlphaFoldDB" id="A0A7H0HV71"/>
<evidence type="ECO:0000313" key="3">
    <source>
        <dbReference type="Proteomes" id="UP000516230"/>
    </source>
</evidence>
<reference evidence="2 3" key="1">
    <citation type="submission" date="2020-08" db="EMBL/GenBank/DDBJ databases">
        <title>A novel species.</title>
        <authorList>
            <person name="Gao J."/>
        </authorList>
    </citation>
    <scope>NUCLEOTIDE SEQUENCE [LARGE SCALE GENOMIC DNA]</scope>
    <source>
        <strain evidence="2 3">CRPJ-33</strain>
    </source>
</reference>
<dbReference type="KEGG" id="sgj:IAG43_16985"/>
<protein>
    <submittedName>
        <fullName evidence="2">Oxidoreductase</fullName>
    </submittedName>
</protein>
<feature type="domain" description="Fido" evidence="1">
    <location>
        <begin position="107"/>
        <end position="255"/>
    </location>
</feature>
<organism evidence="2 3">
    <name type="scientific">Streptomyces genisteinicus</name>
    <dbReference type="NCBI Taxonomy" id="2768068"/>
    <lineage>
        <taxon>Bacteria</taxon>
        <taxon>Bacillati</taxon>
        <taxon>Actinomycetota</taxon>
        <taxon>Actinomycetes</taxon>
        <taxon>Kitasatosporales</taxon>
        <taxon>Streptomycetaceae</taxon>
        <taxon>Streptomyces</taxon>
    </lineage>
</organism>
<dbReference type="Proteomes" id="UP000516230">
    <property type="component" value="Chromosome"/>
</dbReference>
<dbReference type="EMBL" id="CP060825">
    <property type="protein sequence ID" value="QNP64437.1"/>
    <property type="molecule type" value="Genomic_DNA"/>
</dbReference>
<evidence type="ECO:0000259" key="1">
    <source>
        <dbReference type="PROSITE" id="PS51459"/>
    </source>
</evidence>
<dbReference type="RefSeq" id="WP_187741571.1">
    <property type="nucleotide sequence ID" value="NZ_CP060825.1"/>
</dbReference>
<dbReference type="Gene3D" id="1.10.3290.10">
    <property type="entry name" value="Fido-like domain"/>
    <property type="match status" value="1"/>
</dbReference>
<dbReference type="InterPro" id="IPR036597">
    <property type="entry name" value="Fido-like_dom_sf"/>
</dbReference>